<feature type="region of interest" description="Disordered" evidence="1">
    <location>
        <begin position="1"/>
        <end position="53"/>
    </location>
</feature>
<feature type="region of interest" description="Disordered" evidence="1">
    <location>
        <begin position="168"/>
        <end position="202"/>
    </location>
</feature>
<feature type="compositionally biased region" description="Polar residues" evidence="1">
    <location>
        <begin position="188"/>
        <end position="197"/>
    </location>
</feature>
<sequence length="236" mass="26311">MVHTRNGSSYSVQPDGPGKGRVKTRIRSTKSSSRKTCLEDARASPHSPRSVPINYDVNSELELIEGNILRAEPLPSGSHRNISVPTQNFVQISKRGGVGNIPKPLEGGHGLLLTHQELSGSGEDHRTLRRVDLIFLQRQEEGIGNDLRCGRRPSGIYQLILRRVQRQAQRTPEEVERSQEPSRKGKRQSQLAQTLRTGVQDPQIGAFSRGQCHQAKSCVNHWKLTACQANFKQDKS</sequence>
<comment type="caution">
    <text evidence="2">The sequence shown here is derived from an EMBL/GenBank/DDBJ whole genome shotgun (WGS) entry which is preliminary data.</text>
</comment>
<protein>
    <submittedName>
        <fullName evidence="2">Uncharacterized protein</fullName>
    </submittedName>
</protein>
<dbReference type="EMBL" id="AVOT02075300">
    <property type="protein sequence ID" value="MBW0564085.1"/>
    <property type="molecule type" value="Genomic_DNA"/>
</dbReference>
<evidence type="ECO:0000313" key="2">
    <source>
        <dbReference type="EMBL" id="MBW0564085.1"/>
    </source>
</evidence>
<evidence type="ECO:0000256" key="1">
    <source>
        <dbReference type="SAM" id="MobiDB-lite"/>
    </source>
</evidence>
<keyword evidence="3" id="KW-1185">Reference proteome</keyword>
<evidence type="ECO:0000313" key="3">
    <source>
        <dbReference type="Proteomes" id="UP000765509"/>
    </source>
</evidence>
<name>A0A9Q3JMA2_9BASI</name>
<dbReference type="Proteomes" id="UP000765509">
    <property type="component" value="Unassembled WGS sequence"/>
</dbReference>
<gene>
    <name evidence="2" type="ORF">O181_103800</name>
</gene>
<organism evidence="2 3">
    <name type="scientific">Austropuccinia psidii MF-1</name>
    <dbReference type="NCBI Taxonomy" id="1389203"/>
    <lineage>
        <taxon>Eukaryota</taxon>
        <taxon>Fungi</taxon>
        <taxon>Dikarya</taxon>
        <taxon>Basidiomycota</taxon>
        <taxon>Pucciniomycotina</taxon>
        <taxon>Pucciniomycetes</taxon>
        <taxon>Pucciniales</taxon>
        <taxon>Sphaerophragmiaceae</taxon>
        <taxon>Austropuccinia</taxon>
    </lineage>
</organism>
<proteinExistence type="predicted"/>
<feature type="compositionally biased region" description="Polar residues" evidence="1">
    <location>
        <begin position="1"/>
        <end position="12"/>
    </location>
</feature>
<feature type="compositionally biased region" description="Basic and acidic residues" evidence="1">
    <location>
        <begin position="171"/>
        <end position="183"/>
    </location>
</feature>
<accession>A0A9Q3JMA2</accession>
<reference evidence="2" key="1">
    <citation type="submission" date="2021-03" db="EMBL/GenBank/DDBJ databases">
        <title>Draft genome sequence of rust myrtle Austropuccinia psidii MF-1, a brazilian biotype.</title>
        <authorList>
            <person name="Quecine M.C."/>
            <person name="Pachon D.M.R."/>
            <person name="Bonatelli M.L."/>
            <person name="Correr F.H."/>
            <person name="Franceschini L.M."/>
            <person name="Leite T.F."/>
            <person name="Margarido G.R.A."/>
            <person name="Almeida C.A."/>
            <person name="Ferrarezi J.A."/>
            <person name="Labate C.A."/>
        </authorList>
    </citation>
    <scope>NUCLEOTIDE SEQUENCE</scope>
    <source>
        <strain evidence="2">MF-1</strain>
    </source>
</reference>
<dbReference type="AlphaFoldDB" id="A0A9Q3JMA2"/>